<organism evidence="1 2">
    <name type="scientific">Thalassomonas actiniarum</name>
    <dbReference type="NCBI Taxonomy" id="485447"/>
    <lineage>
        <taxon>Bacteria</taxon>
        <taxon>Pseudomonadati</taxon>
        <taxon>Pseudomonadota</taxon>
        <taxon>Gammaproteobacteria</taxon>
        <taxon>Alteromonadales</taxon>
        <taxon>Colwelliaceae</taxon>
        <taxon>Thalassomonas</taxon>
    </lineage>
</organism>
<sequence>MGRRPCSTCGYQWVRIEKVFDDATQIKGESAKSKCPQCKSENEVSLEFTRTEPIDHAIDPFWGLELALKEDTRHGTVWVYGATHLEQLKLYISAQLREGGGTKWSYFTRLPKWLKTSKNRELVLKAIAKLENRLITRPTI</sequence>
<dbReference type="AlphaFoldDB" id="A0AAF0C666"/>
<dbReference type="Proteomes" id="UP000032568">
    <property type="component" value="Chromosome"/>
</dbReference>
<evidence type="ECO:0000313" key="2">
    <source>
        <dbReference type="Proteomes" id="UP000032568"/>
    </source>
</evidence>
<evidence type="ECO:0000313" key="1">
    <source>
        <dbReference type="EMBL" id="WDE01906.1"/>
    </source>
</evidence>
<name>A0AAF0C666_9GAMM</name>
<keyword evidence="2" id="KW-1185">Reference proteome</keyword>
<gene>
    <name evidence="1" type="ORF">SG35_016280</name>
</gene>
<protein>
    <submittedName>
        <fullName evidence="1">Uncharacterized protein</fullName>
    </submittedName>
</protein>
<reference evidence="1 2" key="1">
    <citation type="journal article" date="2015" name="Genome Announc.">
        <title>Draft Genome Sequences of Marine Isolates of Thalassomonas viridans and Thalassomonas actiniarum.</title>
        <authorList>
            <person name="Olonade I."/>
            <person name="van Zyl L.J."/>
            <person name="Trindade M."/>
        </authorList>
    </citation>
    <scope>NUCLEOTIDE SEQUENCE [LARGE SCALE GENOMIC DNA]</scope>
    <source>
        <strain evidence="1 2">A5K-106</strain>
    </source>
</reference>
<proteinExistence type="predicted"/>
<accession>A0AAF0C666</accession>
<dbReference type="KEGG" id="tact:SG35_016280"/>
<dbReference type="EMBL" id="CP059735">
    <property type="protein sequence ID" value="WDE01906.1"/>
    <property type="molecule type" value="Genomic_DNA"/>
</dbReference>
<reference evidence="1 2" key="2">
    <citation type="journal article" date="2022" name="Mar. Drugs">
        <title>Bioassay-Guided Fractionation Leads to the Detection of Cholic Acid Generated by the Rare Thalassomonas sp.</title>
        <authorList>
            <person name="Pheiffer F."/>
            <person name="Schneider Y.K."/>
            <person name="Hansen E.H."/>
            <person name="Andersen J.H."/>
            <person name="Isaksson J."/>
            <person name="Busche T."/>
            <person name="R C."/>
            <person name="Kalinowski J."/>
            <person name="Zyl L.V."/>
            <person name="Trindade M."/>
        </authorList>
    </citation>
    <scope>NUCLEOTIDE SEQUENCE [LARGE SCALE GENOMIC DNA]</scope>
    <source>
        <strain evidence="1 2">A5K-106</strain>
    </source>
</reference>